<evidence type="ECO:0000313" key="5">
    <source>
        <dbReference type="Proteomes" id="UP000006620"/>
    </source>
</evidence>
<gene>
    <name evidence="4" type="ordered locus">KNP414_07891</name>
</gene>
<evidence type="ECO:0000313" key="4">
    <source>
        <dbReference type="EMBL" id="AEI46376.1"/>
    </source>
</evidence>
<name>F8FIZ8_PAEMK</name>
<evidence type="ECO:0000256" key="2">
    <source>
        <dbReference type="SAM" id="SignalP"/>
    </source>
</evidence>
<dbReference type="InterPro" id="IPR036582">
    <property type="entry name" value="Mao_N_sf"/>
</dbReference>
<dbReference type="InterPro" id="IPR012854">
    <property type="entry name" value="Cu_amine_oxidase-like_N"/>
</dbReference>
<dbReference type="RefSeq" id="WP_013921523.1">
    <property type="nucleotide sequence ID" value="NC_015690.1"/>
</dbReference>
<feature type="compositionally biased region" description="Basic and acidic residues" evidence="1">
    <location>
        <begin position="133"/>
        <end position="143"/>
    </location>
</feature>
<dbReference type="Proteomes" id="UP000006620">
    <property type="component" value="Chromosome"/>
</dbReference>
<dbReference type="AlphaFoldDB" id="F8FIZ8"/>
<feature type="region of interest" description="Disordered" evidence="1">
    <location>
        <begin position="99"/>
        <end position="155"/>
    </location>
</feature>
<dbReference type="EMBL" id="CP002869">
    <property type="protein sequence ID" value="AEI46376.1"/>
    <property type="molecule type" value="Genomic_DNA"/>
</dbReference>
<proteinExistence type="predicted"/>
<dbReference type="PATRIC" id="fig|1036673.3.peg.7363"/>
<keyword evidence="2" id="KW-0732">Signal</keyword>
<evidence type="ECO:0000259" key="3">
    <source>
        <dbReference type="Pfam" id="PF07833"/>
    </source>
</evidence>
<feature type="domain" description="Copper amine oxidase-like N-terminal" evidence="3">
    <location>
        <begin position="60"/>
        <end position="102"/>
    </location>
</feature>
<accession>F8FIZ8</accession>
<dbReference type="KEGG" id="pms:KNP414_07891"/>
<protein>
    <recommendedName>
        <fullName evidence="3">Copper amine oxidase-like N-terminal domain-containing protein</fullName>
    </recommendedName>
</protein>
<reference evidence="4 5" key="2">
    <citation type="journal article" date="2013" name="Genome Announc.">
        <title>Genome Sequence of Growth-Improving Paenibacillus mucilaginosus Strain KNP414.</title>
        <authorList>
            <person name="Lu J.J."/>
            <person name="Wang J.F."/>
            <person name="Hu X.F."/>
        </authorList>
    </citation>
    <scope>NUCLEOTIDE SEQUENCE [LARGE SCALE GENOMIC DNA]</scope>
    <source>
        <strain evidence="4 5">KNP414</strain>
    </source>
</reference>
<feature type="chain" id="PRO_5003370702" description="Copper amine oxidase-like N-terminal domain-containing protein" evidence="2">
    <location>
        <begin position="27"/>
        <end position="304"/>
    </location>
</feature>
<evidence type="ECO:0000256" key="1">
    <source>
        <dbReference type="SAM" id="MobiDB-lite"/>
    </source>
</evidence>
<reference evidence="5" key="1">
    <citation type="submission" date="2011-06" db="EMBL/GenBank/DDBJ databases">
        <title>Complete genome sequence of Paenibacillus mucilaginosus KNP414.</title>
        <authorList>
            <person name="Wang J."/>
            <person name="Hu S."/>
            <person name="Hu X."/>
            <person name="Zhang B."/>
            <person name="Dong D."/>
            <person name="Zhang S."/>
            <person name="Zhao K."/>
            <person name="Wu D."/>
        </authorList>
    </citation>
    <scope>NUCLEOTIDE SEQUENCE [LARGE SCALE GENOMIC DNA]</scope>
    <source>
        <strain evidence="5">KNP414</strain>
    </source>
</reference>
<dbReference type="Pfam" id="PF07833">
    <property type="entry name" value="Cu_amine_oxidN1"/>
    <property type="match status" value="1"/>
</dbReference>
<feature type="signal peptide" evidence="2">
    <location>
        <begin position="1"/>
        <end position="26"/>
    </location>
</feature>
<dbReference type="SUPFAM" id="SSF55383">
    <property type="entry name" value="Copper amine oxidase, domain N"/>
    <property type="match status" value="1"/>
</dbReference>
<dbReference type="HOGENOM" id="CLU_914794_0_0_9"/>
<sequence>MNKRNMVITGGLALTLTLGFVSGAYADDAIKKISAHLNQKMKLEVDGAPVDLSDPDGKEELAPIVYQGRSYVPAKPLAEALGAKVRWEEATETVVITSAAKEADPAELDEPEASEVKAPKKGPSPQSDDGADEVEKTTEEKSAGEPPVTYPADTAPSKIFDEYKAAAREGLDTYIYALRTMNTDEKLREYVYKVYPEGKAAGSPADVYRRVSSGLELTRGRMPLKEVKESTEEVLAVLNSRDFPDRTSGYDATEGVTLHYQVHTGEEAGTLVSVEFKFVKSGQTYKLSDLAFFGTLAAPAEEAE</sequence>
<organism evidence="4 5">
    <name type="scientific">Paenibacillus mucilaginosus (strain KNP414)</name>
    <dbReference type="NCBI Taxonomy" id="1036673"/>
    <lineage>
        <taxon>Bacteria</taxon>
        <taxon>Bacillati</taxon>
        <taxon>Bacillota</taxon>
        <taxon>Bacilli</taxon>
        <taxon>Bacillales</taxon>
        <taxon>Paenibacillaceae</taxon>
        <taxon>Paenibacillus</taxon>
    </lineage>
</organism>